<comment type="similarity">
    <text evidence="3">Belongs to the etk/wzc family.</text>
</comment>
<evidence type="ECO:0000259" key="17">
    <source>
        <dbReference type="Pfam" id="PF02706"/>
    </source>
</evidence>
<dbReference type="GO" id="GO:0005886">
    <property type="term" value="C:plasma membrane"/>
    <property type="evidence" value="ECO:0007669"/>
    <property type="project" value="UniProtKB-SubCell"/>
</dbReference>
<evidence type="ECO:0000313" key="20">
    <source>
        <dbReference type="EMBL" id="SOD18674.1"/>
    </source>
</evidence>
<dbReference type="GO" id="GO:0042802">
    <property type="term" value="F:identical protein binding"/>
    <property type="evidence" value="ECO:0007669"/>
    <property type="project" value="UniProtKB-ARBA"/>
</dbReference>
<dbReference type="RefSeq" id="WP_097132935.1">
    <property type="nucleotide sequence ID" value="NZ_OCMT01000003.1"/>
</dbReference>
<keyword evidence="12 16" id="KW-1133">Transmembrane helix</keyword>
<gene>
    <name evidence="20" type="ORF">SAMN06297358_3127</name>
</gene>
<dbReference type="SUPFAM" id="SSF52540">
    <property type="entry name" value="P-loop containing nucleoside triphosphate hydrolases"/>
    <property type="match status" value="1"/>
</dbReference>
<keyword evidence="13 16" id="KW-0472">Membrane</keyword>
<evidence type="ECO:0000256" key="6">
    <source>
        <dbReference type="ARBA" id="ARBA00022519"/>
    </source>
</evidence>
<evidence type="ECO:0000259" key="18">
    <source>
        <dbReference type="Pfam" id="PF13614"/>
    </source>
</evidence>
<evidence type="ECO:0000256" key="10">
    <source>
        <dbReference type="ARBA" id="ARBA00022777"/>
    </source>
</evidence>
<dbReference type="AlphaFoldDB" id="A0A286A9U3"/>
<evidence type="ECO:0000256" key="15">
    <source>
        <dbReference type="ARBA" id="ARBA00051245"/>
    </source>
</evidence>
<comment type="catalytic activity">
    <reaction evidence="15">
        <text>L-tyrosyl-[protein] + ATP = O-phospho-L-tyrosyl-[protein] + ADP + H(+)</text>
        <dbReference type="Rhea" id="RHEA:10596"/>
        <dbReference type="Rhea" id="RHEA-COMP:10136"/>
        <dbReference type="Rhea" id="RHEA-COMP:20101"/>
        <dbReference type="ChEBI" id="CHEBI:15378"/>
        <dbReference type="ChEBI" id="CHEBI:30616"/>
        <dbReference type="ChEBI" id="CHEBI:46858"/>
        <dbReference type="ChEBI" id="CHEBI:61978"/>
        <dbReference type="ChEBI" id="CHEBI:456216"/>
        <dbReference type="EC" id="2.7.10.2"/>
    </reaction>
</comment>
<dbReference type="InterPro" id="IPR003856">
    <property type="entry name" value="LPS_length_determ_N"/>
</dbReference>
<dbReference type="Proteomes" id="UP000219281">
    <property type="component" value="Unassembled WGS sequence"/>
</dbReference>
<keyword evidence="6" id="KW-0997">Cell inner membrane</keyword>
<evidence type="ECO:0000256" key="8">
    <source>
        <dbReference type="ARBA" id="ARBA00022692"/>
    </source>
</evidence>
<dbReference type="InterPro" id="IPR050445">
    <property type="entry name" value="Bact_polysacc_biosynth/exp"/>
</dbReference>
<dbReference type="Gene3D" id="3.40.50.300">
    <property type="entry name" value="P-loop containing nucleotide triphosphate hydrolases"/>
    <property type="match status" value="1"/>
</dbReference>
<keyword evidence="5" id="KW-1003">Cell membrane</keyword>
<dbReference type="OrthoDB" id="9794577at2"/>
<feature type="transmembrane region" description="Helical" evidence="16">
    <location>
        <begin position="28"/>
        <end position="48"/>
    </location>
</feature>
<dbReference type="GO" id="GO:0004715">
    <property type="term" value="F:non-membrane spanning protein tyrosine kinase activity"/>
    <property type="evidence" value="ECO:0007669"/>
    <property type="project" value="UniProtKB-EC"/>
</dbReference>
<dbReference type="InterPro" id="IPR032807">
    <property type="entry name" value="GNVR"/>
</dbReference>
<accession>A0A286A9U3</accession>
<proteinExistence type="inferred from homology"/>
<feature type="domain" description="Tyrosine-protein kinase G-rich" evidence="19">
    <location>
        <begin position="431"/>
        <end position="509"/>
    </location>
</feature>
<evidence type="ECO:0000313" key="21">
    <source>
        <dbReference type="Proteomes" id="UP000219281"/>
    </source>
</evidence>
<dbReference type="GO" id="GO:0005524">
    <property type="term" value="F:ATP binding"/>
    <property type="evidence" value="ECO:0007669"/>
    <property type="project" value="UniProtKB-KW"/>
</dbReference>
<dbReference type="FunFam" id="3.40.50.300:FF:000527">
    <property type="entry name" value="Tyrosine-protein kinase etk"/>
    <property type="match status" value="1"/>
</dbReference>
<dbReference type="InterPro" id="IPR005702">
    <property type="entry name" value="Wzc-like_C"/>
</dbReference>
<keyword evidence="7" id="KW-0808">Transferase</keyword>
<keyword evidence="9" id="KW-0547">Nucleotide-binding</keyword>
<dbReference type="Pfam" id="PF02706">
    <property type="entry name" value="Wzz"/>
    <property type="match status" value="1"/>
</dbReference>
<evidence type="ECO:0000256" key="11">
    <source>
        <dbReference type="ARBA" id="ARBA00022840"/>
    </source>
</evidence>
<evidence type="ECO:0000256" key="12">
    <source>
        <dbReference type="ARBA" id="ARBA00022989"/>
    </source>
</evidence>
<dbReference type="InterPro" id="IPR025669">
    <property type="entry name" value="AAA_dom"/>
</dbReference>
<evidence type="ECO:0000256" key="13">
    <source>
        <dbReference type="ARBA" id="ARBA00023136"/>
    </source>
</evidence>
<keyword evidence="8 16" id="KW-0812">Transmembrane</keyword>
<evidence type="ECO:0000256" key="4">
    <source>
        <dbReference type="ARBA" id="ARBA00011903"/>
    </source>
</evidence>
<feature type="domain" description="Polysaccharide chain length determinant N-terminal" evidence="17">
    <location>
        <begin position="14"/>
        <end position="104"/>
    </location>
</feature>
<evidence type="ECO:0000256" key="14">
    <source>
        <dbReference type="ARBA" id="ARBA00023137"/>
    </source>
</evidence>
<keyword evidence="14" id="KW-0829">Tyrosine-protein kinase</keyword>
<comment type="similarity">
    <text evidence="2">Belongs to the CpsD/CapB family.</text>
</comment>
<dbReference type="EC" id="2.7.10.2" evidence="4"/>
<reference evidence="21" key="1">
    <citation type="submission" date="2017-09" db="EMBL/GenBank/DDBJ databases">
        <authorList>
            <person name="Varghese N."/>
            <person name="Submissions S."/>
        </authorList>
    </citation>
    <scope>NUCLEOTIDE SEQUENCE [LARGE SCALE GENOMIC DNA]</scope>
    <source>
        <strain evidence="21">CGMCC 1.12803</strain>
    </source>
</reference>
<dbReference type="CDD" id="cd05387">
    <property type="entry name" value="BY-kinase"/>
    <property type="match status" value="1"/>
</dbReference>
<feature type="domain" description="AAA" evidence="18">
    <location>
        <begin position="579"/>
        <end position="698"/>
    </location>
</feature>
<evidence type="ECO:0000256" key="16">
    <source>
        <dbReference type="SAM" id="Phobius"/>
    </source>
</evidence>
<evidence type="ECO:0000259" key="19">
    <source>
        <dbReference type="Pfam" id="PF13807"/>
    </source>
</evidence>
<keyword evidence="11" id="KW-0067">ATP-binding</keyword>
<keyword evidence="10" id="KW-0418">Kinase</keyword>
<dbReference type="PANTHER" id="PTHR32309:SF13">
    <property type="entry name" value="FERRIC ENTEROBACTIN TRANSPORT PROTEIN FEPE"/>
    <property type="match status" value="1"/>
</dbReference>
<evidence type="ECO:0000256" key="7">
    <source>
        <dbReference type="ARBA" id="ARBA00022679"/>
    </source>
</evidence>
<dbReference type="Pfam" id="PF13807">
    <property type="entry name" value="GNVR"/>
    <property type="match status" value="1"/>
</dbReference>
<keyword evidence="21" id="KW-1185">Reference proteome</keyword>
<dbReference type="NCBIfam" id="TIGR01007">
    <property type="entry name" value="eps_fam"/>
    <property type="match status" value="1"/>
</dbReference>
<name>A0A286A9U3_9SPHI</name>
<protein>
    <recommendedName>
        <fullName evidence="4">non-specific protein-tyrosine kinase</fullName>
        <ecNumber evidence="4">2.7.10.2</ecNumber>
    </recommendedName>
</protein>
<comment type="subcellular location">
    <subcellularLocation>
        <location evidence="1">Cell inner membrane</location>
        <topology evidence="1">Multi-pass membrane protein</topology>
    </subcellularLocation>
</comment>
<dbReference type="InterPro" id="IPR027417">
    <property type="entry name" value="P-loop_NTPase"/>
</dbReference>
<evidence type="ECO:0000256" key="1">
    <source>
        <dbReference type="ARBA" id="ARBA00004429"/>
    </source>
</evidence>
<dbReference type="PANTHER" id="PTHR32309">
    <property type="entry name" value="TYROSINE-PROTEIN KINASE"/>
    <property type="match status" value="1"/>
</dbReference>
<evidence type="ECO:0000256" key="3">
    <source>
        <dbReference type="ARBA" id="ARBA00008883"/>
    </source>
</evidence>
<evidence type="ECO:0000256" key="5">
    <source>
        <dbReference type="ARBA" id="ARBA00022475"/>
    </source>
</evidence>
<dbReference type="EMBL" id="OCMT01000003">
    <property type="protein sequence ID" value="SOD18674.1"/>
    <property type="molecule type" value="Genomic_DNA"/>
</dbReference>
<feature type="transmembrane region" description="Helical" evidence="16">
    <location>
        <begin position="491"/>
        <end position="509"/>
    </location>
</feature>
<sequence>MEQPVAGNANVQQDIDYVKIAKIVLSRWYWLASTVIISLIAAYIYLWYTPEIFSTSASLKFEEKKSEISELLNVRTGYDRNNKMQSEQFVIRSRDVLVNAVSELDYRISFYLKGRVRTSDIYPQKPLDISIIEEDSTNLSTNLIEYETIDNASFKLTHQENGQDVSNTYKNGQIIAIAGIKFKINNNTKFKDNKSIYCFRFNSKDAFLGRIAGGLNMFETKGTNILSLSQTDTNPFFATDILNAILRSYVRYDREQKTISATQTIKFIDTLQQSMSQAVQASGSELAQFKMNNKVLDITSAGEEVMRKLTGLETEKSTLNLQGIFINQLEKEVIGNKNLNAINYNLQGITDPMLGSLLTQYNALLIKREEALITYKASSDIVQQIDRQILEIKSAFVSNANSQRQKNQKTIAFLDQQIGSIKQTFNTIPKAEKELINLTSNAAINQKVYSYLSEKKLEAQISKAAITAGATIVDLANYNSNPIAPVHKKTYTTALIIGLIAGVGLILLVRMLNPFIYDKETIESLTTIPIIGVIRKYQDAIDEDNRQILSIKNPKSLFAESVRSVRTNLSFLAAEKASKIVCITSEISGEGKSFTTVNLASTLSLIDKKVIVIAADLRRSKLHHTFKVNNLKGLSSYLSNQATLAEVTFPTEVENLTFIPAGPVPPNPSELLYSDKMKNLLEDLTKTYDFVIVDSAPVGLVSDAIPLIRMADVNLFVVRSGVSRYQAASVPERLSKEFNLSNIAIILNAFDNDILHSRYYTTNYTGSYYANYYYYSDYSNTGYGSGYYTDGPGKKWWEFWKRK</sequence>
<evidence type="ECO:0000256" key="2">
    <source>
        <dbReference type="ARBA" id="ARBA00007316"/>
    </source>
</evidence>
<evidence type="ECO:0000256" key="9">
    <source>
        <dbReference type="ARBA" id="ARBA00022741"/>
    </source>
</evidence>
<dbReference type="Pfam" id="PF13614">
    <property type="entry name" value="AAA_31"/>
    <property type="match status" value="1"/>
</dbReference>
<organism evidence="20 21">
    <name type="scientific">Pedobacter xixiisoli</name>
    <dbReference type="NCBI Taxonomy" id="1476464"/>
    <lineage>
        <taxon>Bacteria</taxon>
        <taxon>Pseudomonadati</taxon>
        <taxon>Bacteroidota</taxon>
        <taxon>Sphingobacteriia</taxon>
        <taxon>Sphingobacteriales</taxon>
        <taxon>Sphingobacteriaceae</taxon>
        <taxon>Pedobacter</taxon>
    </lineage>
</organism>